<dbReference type="Proteomes" id="UP000692954">
    <property type="component" value="Unassembled WGS sequence"/>
</dbReference>
<dbReference type="AlphaFoldDB" id="A0A8S1K6R6"/>
<protein>
    <recommendedName>
        <fullName evidence="3">Phosphatase 2A Regulatory Subunit A helical domain-containing protein</fullName>
    </recommendedName>
</protein>
<organism evidence="4 5">
    <name type="scientific">Paramecium sonneborni</name>
    <dbReference type="NCBI Taxonomy" id="65129"/>
    <lineage>
        <taxon>Eukaryota</taxon>
        <taxon>Sar</taxon>
        <taxon>Alveolata</taxon>
        <taxon>Ciliophora</taxon>
        <taxon>Intramacronucleata</taxon>
        <taxon>Oligohymenophorea</taxon>
        <taxon>Peniculida</taxon>
        <taxon>Parameciidae</taxon>
        <taxon>Paramecium</taxon>
    </lineage>
</organism>
<dbReference type="Pfam" id="PF22956">
    <property type="entry name" value="VPS15-like_hel"/>
    <property type="match status" value="1"/>
</dbReference>
<dbReference type="EMBL" id="CAJJDN010000004">
    <property type="protein sequence ID" value="CAD8050073.1"/>
    <property type="molecule type" value="Genomic_DNA"/>
</dbReference>
<accession>A0A8S1K6R6</accession>
<name>A0A8S1K6R6_9CILI</name>
<dbReference type="PANTHER" id="PTHR10648">
    <property type="entry name" value="SERINE/THREONINE-PROTEIN PHOSPHATASE PP2A 65 KDA REGULATORY SUBUNIT"/>
    <property type="match status" value="1"/>
</dbReference>
<comment type="caution">
    <text evidence="4">The sequence shown here is derived from an EMBL/GenBank/DDBJ whole genome shotgun (WGS) entry which is preliminary data.</text>
</comment>
<sequence length="638" mass="74273">MNQQEKQNENKEPEVKDNVEEFGIKVLSAEEQKKILLQISEEESFNLQNIQSREDDAVFIEDEPEKALAKLLTLNQQNLQERQAYTKHLAELIILIGIEAQKQLTSIINQVINDGDEIKKILIHQLNILIDEIDVSQIKQHLLPSLMKLIKYHNFDIQSEVQKQIARIAQKLTSNEINELILNDLILMAHDESNEENKMVALQFFGSYAHIANQQFLESFISIELINASEDISVRVRKESIYQLPQIAKSVRPDYFVSKLLPHYLQKSEDKSSWHIRRACVDIIVKLAEIAPKQVRQNELSNKMVDFLKDSNKWVKASAFNILGQFIHTLHDCNQKNEQLLNEYCRSTNKDVCEYFSADQEIFDACAASFHQVVEIFGQDKWPNLLKLLQNLVKNKGVRKILAENLYIIAKSCGPRNAEKDLVIILDSFLKDLNDEVKYAAAKNLWEFIKIFDEEKRDNLLDVVLIIQRDQKKWRIRHLIAKQIKHLVPLYNVDNIFQIIVPITLKLCNDIVATVRKQAAKEMHSILQSLNTEDETSQIYYQCLIENIKAYGISHRFNQRQAFAYMCSKLITLKEFESTFLEQFVSLSLDPVKNVRITVALIVQKRFKQGHFKNNKKILQMIQNLKSHKDREVLQILD</sequence>
<dbReference type="OrthoDB" id="340346at2759"/>
<evidence type="ECO:0000313" key="5">
    <source>
        <dbReference type="Proteomes" id="UP000692954"/>
    </source>
</evidence>
<evidence type="ECO:0000256" key="1">
    <source>
        <dbReference type="ARBA" id="ARBA00022737"/>
    </source>
</evidence>
<feature type="repeat" description="HEAT" evidence="2">
    <location>
        <begin position="500"/>
        <end position="538"/>
    </location>
</feature>
<evidence type="ECO:0000313" key="4">
    <source>
        <dbReference type="EMBL" id="CAD8050073.1"/>
    </source>
</evidence>
<dbReference type="InterPro" id="IPR021133">
    <property type="entry name" value="HEAT_type_2"/>
</dbReference>
<gene>
    <name evidence="4" type="ORF">PSON_ATCC_30995.1.T0040460</name>
</gene>
<keyword evidence="1" id="KW-0677">Repeat</keyword>
<dbReference type="InterPro" id="IPR055231">
    <property type="entry name" value="2AA_helical"/>
</dbReference>
<evidence type="ECO:0000259" key="3">
    <source>
        <dbReference type="Pfam" id="PF22956"/>
    </source>
</evidence>
<evidence type="ECO:0000256" key="2">
    <source>
        <dbReference type="PROSITE-ProRule" id="PRU00103"/>
    </source>
</evidence>
<dbReference type="PANTHER" id="PTHR10648:SF1">
    <property type="entry name" value="SERINE_THREONINE-PROTEIN PHOSPHATASE 4 REGULATORY SUBUNIT 1"/>
    <property type="match status" value="1"/>
</dbReference>
<dbReference type="GO" id="GO:0019888">
    <property type="term" value="F:protein phosphatase regulator activity"/>
    <property type="evidence" value="ECO:0007669"/>
    <property type="project" value="TreeGrafter"/>
</dbReference>
<dbReference type="PROSITE" id="PS50077">
    <property type="entry name" value="HEAT_REPEAT"/>
    <property type="match status" value="2"/>
</dbReference>
<feature type="repeat" description="HEAT" evidence="2">
    <location>
        <begin position="422"/>
        <end position="460"/>
    </location>
</feature>
<dbReference type="GO" id="GO:0005737">
    <property type="term" value="C:cytoplasm"/>
    <property type="evidence" value="ECO:0007669"/>
    <property type="project" value="TreeGrafter"/>
</dbReference>
<dbReference type="InterPro" id="IPR051023">
    <property type="entry name" value="PP2A_Regulatory_Subunit_A"/>
</dbReference>
<feature type="domain" description="Phosphatase 2A Regulatory Subunit A helical" evidence="3">
    <location>
        <begin position="273"/>
        <end position="502"/>
    </location>
</feature>
<proteinExistence type="predicted"/>
<reference evidence="4" key="1">
    <citation type="submission" date="2021-01" db="EMBL/GenBank/DDBJ databases">
        <authorList>
            <consortium name="Genoscope - CEA"/>
            <person name="William W."/>
        </authorList>
    </citation>
    <scope>NUCLEOTIDE SEQUENCE</scope>
</reference>
<keyword evidence="5" id="KW-1185">Reference proteome</keyword>